<evidence type="ECO:0008006" key="3">
    <source>
        <dbReference type="Google" id="ProtNLM"/>
    </source>
</evidence>
<dbReference type="STRING" id="333140.AWW68_05785"/>
<dbReference type="PROSITE" id="PS51257">
    <property type="entry name" value="PROKAR_LIPOPROTEIN"/>
    <property type="match status" value="1"/>
</dbReference>
<organism evidence="1 2">
    <name type="scientific">Roseivirga spongicola</name>
    <dbReference type="NCBI Taxonomy" id="333140"/>
    <lineage>
        <taxon>Bacteria</taxon>
        <taxon>Pseudomonadati</taxon>
        <taxon>Bacteroidota</taxon>
        <taxon>Cytophagia</taxon>
        <taxon>Cytophagales</taxon>
        <taxon>Roseivirgaceae</taxon>
        <taxon>Roseivirga</taxon>
    </lineage>
</organism>
<sequence>MGQRSTLICFLVLSIVSCSTKNNEEYLLGEWYNESVRVDIDALDGQIDSVFSVPAGKWEEILQIKPINTTYKPDGTFESIYYNLDGSVLQKTSGKWELKKDSLYFTEQGQTTGYLFQWQEGKGLFEGYLDWDTDGQEDDFYSGVQIKKVD</sequence>
<protein>
    <recommendedName>
        <fullName evidence="3">Lipocalin-like domain-containing protein</fullName>
    </recommendedName>
</protein>
<name>A0A150XHU8_9BACT</name>
<proteinExistence type="predicted"/>
<gene>
    <name evidence="1" type="ORF">AWW68_05785</name>
</gene>
<keyword evidence="2" id="KW-1185">Reference proteome</keyword>
<dbReference type="RefSeq" id="WP_068217695.1">
    <property type="nucleotide sequence ID" value="NZ_LRPC01000001.1"/>
</dbReference>
<dbReference type="AlphaFoldDB" id="A0A150XHU8"/>
<accession>A0A150XHU8</accession>
<dbReference type="EMBL" id="LRPC01000001">
    <property type="protein sequence ID" value="KYG78276.1"/>
    <property type="molecule type" value="Genomic_DNA"/>
</dbReference>
<dbReference type="OrthoDB" id="982337at2"/>
<comment type="caution">
    <text evidence="1">The sequence shown here is derived from an EMBL/GenBank/DDBJ whole genome shotgun (WGS) entry which is preliminary data.</text>
</comment>
<evidence type="ECO:0000313" key="1">
    <source>
        <dbReference type="EMBL" id="KYG78276.1"/>
    </source>
</evidence>
<dbReference type="Proteomes" id="UP000075606">
    <property type="component" value="Unassembled WGS sequence"/>
</dbReference>
<reference evidence="1 2" key="1">
    <citation type="submission" date="2016-01" db="EMBL/GenBank/DDBJ databases">
        <title>Genome sequencing of Roseivirga spongicola UST030701-084.</title>
        <authorList>
            <person name="Selvaratnam C."/>
            <person name="Thevarajoo S."/>
            <person name="Goh K.M."/>
            <person name="Ee R."/>
            <person name="Chan K.-G."/>
            <person name="Chong C.S."/>
        </authorList>
    </citation>
    <scope>NUCLEOTIDE SEQUENCE [LARGE SCALE GENOMIC DNA]</scope>
    <source>
        <strain evidence="1 2">UST030701-084</strain>
    </source>
</reference>
<evidence type="ECO:0000313" key="2">
    <source>
        <dbReference type="Proteomes" id="UP000075606"/>
    </source>
</evidence>